<sequence length="182" mass="21653">MVERIKESIEIKSAPEKVFQYLKLVKPRLRLNPAYKLIEFEKLTEGPITKGSRYRVKAIAGDRIIEYESEVVEFIENEKFSTRDTRGRLKVSLTLKPTKEGTLLVHEEEFTLSEEMLYPEGQEPEPPLWQKIIKLIIDVETARIDERQRRIQELLLNLRQNLRVWLKRIKEEIETYSEIAER</sequence>
<keyword evidence="2" id="KW-1185">Reference proteome</keyword>
<dbReference type="EMBL" id="BCNO01000001">
    <property type="protein sequence ID" value="GAQ94277.1"/>
    <property type="molecule type" value="Genomic_DNA"/>
</dbReference>
<comment type="caution">
    <text evidence="1">The sequence shown here is derived from an EMBL/GenBank/DDBJ whole genome shotgun (WGS) entry which is preliminary data.</text>
</comment>
<protein>
    <submittedName>
        <fullName evidence="1">Uncharacterized protein</fullName>
    </submittedName>
</protein>
<dbReference type="RefSeq" id="WP_059175741.1">
    <property type="nucleotide sequence ID" value="NZ_BCNO01000001.1"/>
</dbReference>
<dbReference type="Proteomes" id="UP000054976">
    <property type="component" value="Unassembled WGS sequence"/>
</dbReference>
<organism evidence="1 2">
    <name type="scientific">Thermodesulfovibrio aggregans</name>
    <dbReference type="NCBI Taxonomy" id="86166"/>
    <lineage>
        <taxon>Bacteria</taxon>
        <taxon>Pseudomonadati</taxon>
        <taxon>Nitrospirota</taxon>
        <taxon>Thermodesulfovibrionia</taxon>
        <taxon>Thermodesulfovibrionales</taxon>
        <taxon>Thermodesulfovibrionaceae</taxon>
        <taxon>Thermodesulfovibrio</taxon>
    </lineage>
</organism>
<dbReference type="InterPro" id="IPR023393">
    <property type="entry name" value="START-like_dom_sf"/>
</dbReference>
<reference evidence="2" key="1">
    <citation type="submission" date="2016-01" db="EMBL/GenBank/DDBJ databases">
        <title>Draft genome sequence of Thermodesulfovibrio aggregans strain TGE-P1.</title>
        <authorList>
            <person name="Sekiguchi Y."/>
            <person name="Ohashi A."/>
            <person name="Matsuura N."/>
            <person name="Tourlousse M.D."/>
        </authorList>
    </citation>
    <scope>NUCLEOTIDE SEQUENCE [LARGE SCALE GENOMIC DNA]</scope>
    <source>
        <strain evidence="2">TGE-P1</strain>
    </source>
</reference>
<evidence type="ECO:0000313" key="1">
    <source>
        <dbReference type="EMBL" id="GAQ94277.1"/>
    </source>
</evidence>
<evidence type="ECO:0000313" key="2">
    <source>
        <dbReference type="Proteomes" id="UP000054976"/>
    </source>
</evidence>
<dbReference type="AlphaFoldDB" id="A0A0U9HX48"/>
<accession>A0A0U9HX48</accession>
<dbReference type="OrthoDB" id="454038at2"/>
<dbReference type="SUPFAM" id="SSF55961">
    <property type="entry name" value="Bet v1-like"/>
    <property type="match status" value="1"/>
</dbReference>
<proteinExistence type="predicted"/>
<name>A0A0U9HX48_9BACT</name>
<gene>
    <name evidence="1" type="ORF">TAGGR_1456</name>
</gene>
<dbReference type="Gene3D" id="3.30.530.20">
    <property type="match status" value="1"/>
</dbReference>